<evidence type="ECO:0000256" key="2">
    <source>
        <dbReference type="ARBA" id="ARBA00023033"/>
    </source>
</evidence>
<dbReference type="Proteomes" id="UP001237642">
    <property type="component" value="Unassembled WGS sequence"/>
</dbReference>
<dbReference type="GO" id="GO:0004523">
    <property type="term" value="F:RNA-DNA hybrid ribonuclease activity"/>
    <property type="evidence" value="ECO:0007669"/>
    <property type="project" value="InterPro"/>
</dbReference>
<organism evidence="4 5">
    <name type="scientific">Heracleum sosnowskyi</name>
    <dbReference type="NCBI Taxonomy" id="360622"/>
    <lineage>
        <taxon>Eukaryota</taxon>
        <taxon>Viridiplantae</taxon>
        <taxon>Streptophyta</taxon>
        <taxon>Embryophyta</taxon>
        <taxon>Tracheophyta</taxon>
        <taxon>Spermatophyta</taxon>
        <taxon>Magnoliopsida</taxon>
        <taxon>eudicotyledons</taxon>
        <taxon>Gunneridae</taxon>
        <taxon>Pentapetalae</taxon>
        <taxon>asterids</taxon>
        <taxon>campanulids</taxon>
        <taxon>Apiales</taxon>
        <taxon>Apiaceae</taxon>
        <taxon>Apioideae</taxon>
        <taxon>apioid superclade</taxon>
        <taxon>Tordylieae</taxon>
        <taxon>Tordyliinae</taxon>
        <taxon>Heracleum</taxon>
    </lineage>
</organism>
<dbReference type="Pfam" id="PF13456">
    <property type="entry name" value="RVT_3"/>
    <property type="match status" value="1"/>
</dbReference>
<evidence type="ECO:0000313" key="5">
    <source>
        <dbReference type="Proteomes" id="UP001237642"/>
    </source>
</evidence>
<reference evidence="4" key="1">
    <citation type="submission" date="2023-02" db="EMBL/GenBank/DDBJ databases">
        <title>Genome of toxic invasive species Heracleum sosnowskyi carries increased number of genes despite the absence of recent whole-genome duplications.</title>
        <authorList>
            <person name="Schelkunov M."/>
            <person name="Shtratnikova V."/>
            <person name="Makarenko M."/>
            <person name="Klepikova A."/>
            <person name="Omelchenko D."/>
            <person name="Novikova G."/>
            <person name="Obukhova E."/>
            <person name="Bogdanov V."/>
            <person name="Penin A."/>
            <person name="Logacheva M."/>
        </authorList>
    </citation>
    <scope>NUCLEOTIDE SEQUENCE</scope>
    <source>
        <strain evidence="4">Hsosn_3</strain>
        <tissue evidence="4">Leaf</tissue>
    </source>
</reference>
<dbReference type="InterPro" id="IPR012337">
    <property type="entry name" value="RNaseH-like_sf"/>
</dbReference>
<protein>
    <recommendedName>
        <fullName evidence="3">RNase H type-1 domain-containing protein</fullName>
    </recommendedName>
</protein>
<dbReference type="PANTHER" id="PTHR45934">
    <property type="entry name" value="FAD/NAD(P)-BINDING OXIDOREDUCTASE FAMILY PROTEIN"/>
    <property type="match status" value="1"/>
</dbReference>
<dbReference type="InterPro" id="IPR036188">
    <property type="entry name" value="FAD/NAD-bd_sf"/>
</dbReference>
<evidence type="ECO:0000259" key="3">
    <source>
        <dbReference type="Pfam" id="PF13456"/>
    </source>
</evidence>
<gene>
    <name evidence="4" type="ORF">POM88_039593</name>
</gene>
<comment type="caution">
    <text evidence="4">The sequence shown here is derived from an EMBL/GenBank/DDBJ whole genome shotgun (WGS) entry which is preliminary data.</text>
</comment>
<dbReference type="InterPro" id="IPR044560">
    <property type="entry name" value="MOase"/>
</dbReference>
<proteinExistence type="predicted"/>
<dbReference type="GO" id="GO:0004497">
    <property type="term" value="F:monooxygenase activity"/>
    <property type="evidence" value="ECO:0007669"/>
    <property type="project" value="UniProtKB-KW"/>
</dbReference>
<dbReference type="Gene3D" id="3.30.420.10">
    <property type="entry name" value="Ribonuclease H-like superfamily/Ribonuclease H"/>
    <property type="match status" value="1"/>
</dbReference>
<dbReference type="AlphaFoldDB" id="A0AAD8HDD9"/>
<dbReference type="SUPFAM" id="SSF51905">
    <property type="entry name" value="FAD/NAD(P)-binding domain"/>
    <property type="match status" value="1"/>
</dbReference>
<keyword evidence="1" id="KW-0560">Oxidoreductase</keyword>
<dbReference type="GO" id="GO:0003676">
    <property type="term" value="F:nucleic acid binding"/>
    <property type="evidence" value="ECO:0007669"/>
    <property type="project" value="InterPro"/>
</dbReference>
<dbReference type="InterPro" id="IPR002156">
    <property type="entry name" value="RNaseH_domain"/>
</dbReference>
<sequence>MPSNINIQACQPTSHRWKPPKMGTYKLNTDAAFKTGAASFSIGLVLRDHLGSFIVGMVKKVRMVSSVFEAEATAISEGLQWLSALPYQHVELESDSLLLVQALSRSNDNCLEVGFVLDECRVILKSRPGVMGLRSIVLESSDSLRITGFALTIWTNAWRALDAVGVGDSLRKRSLQMQGFTIASLDSDLPPSESTLDATGKYANHECRCVKRKDLLETMLESLPQGSVRFSLQISMKLYGLVY</sequence>
<feature type="domain" description="RNase H type-1" evidence="3">
    <location>
        <begin position="28"/>
        <end position="126"/>
    </location>
</feature>
<dbReference type="PANTHER" id="PTHR45934:SF28">
    <property type="entry name" value="OS03G0153100 PROTEIN"/>
    <property type="match status" value="1"/>
</dbReference>
<evidence type="ECO:0000313" key="4">
    <source>
        <dbReference type="EMBL" id="KAK1364032.1"/>
    </source>
</evidence>
<name>A0AAD8HDD9_9APIA</name>
<dbReference type="EMBL" id="JAUIZM010000009">
    <property type="protein sequence ID" value="KAK1364032.1"/>
    <property type="molecule type" value="Genomic_DNA"/>
</dbReference>
<keyword evidence="5" id="KW-1185">Reference proteome</keyword>
<dbReference type="InterPro" id="IPR044730">
    <property type="entry name" value="RNase_H-like_dom_plant"/>
</dbReference>
<accession>A0AAD8HDD9</accession>
<keyword evidence="2" id="KW-0503">Monooxygenase</keyword>
<evidence type="ECO:0000256" key="1">
    <source>
        <dbReference type="ARBA" id="ARBA00023002"/>
    </source>
</evidence>
<dbReference type="SUPFAM" id="SSF53098">
    <property type="entry name" value="Ribonuclease H-like"/>
    <property type="match status" value="1"/>
</dbReference>
<dbReference type="InterPro" id="IPR036397">
    <property type="entry name" value="RNaseH_sf"/>
</dbReference>
<dbReference type="CDD" id="cd06222">
    <property type="entry name" value="RNase_H_like"/>
    <property type="match status" value="1"/>
</dbReference>
<dbReference type="Gene3D" id="3.50.50.60">
    <property type="entry name" value="FAD/NAD(P)-binding domain"/>
    <property type="match status" value="1"/>
</dbReference>
<reference evidence="4" key="2">
    <citation type="submission" date="2023-05" db="EMBL/GenBank/DDBJ databases">
        <authorList>
            <person name="Schelkunov M.I."/>
        </authorList>
    </citation>
    <scope>NUCLEOTIDE SEQUENCE</scope>
    <source>
        <strain evidence="4">Hsosn_3</strain>
        <tissue evidence="4">Leaf</tissue>
    </source>
</reference>